<dbReference type="RefSeq" id="XP_007760769.1">
    <property type="nucleotide sequence ID" value="XM_007762579.1"/>
</dbReference>
<feature type="compositionally biased region" description="Acidic residues" evidence="3">
    <location>
        <begin position="160"/>
        <end position="174"/>
    </location>
</feature>
<dbReference type="EMBL" id="AMGW01000006">
    <property type="protein sequence ID" value="EXJ55659.1"/>
    <property type="molecule type" value="Genomic_DNA"/>
</dbReference>
<dbReference type="GO" id="GO:0000379">
    <property type="term" value="P:tRNA-type intron splice site recognition and cleavage"/>
    <property type="evidence" value="ECO:0007669"/>
    <property type="project" value="TreeGrafter"/>
</dbReference>
<reference evidence="5 6" key="1">
    <citation type="submission" date="2013-03" db="EMBL/GenBank/DDBJ databases">
        <title>The Genome Sequence of Cladophialophora yegresii CBS 114405.</title>
        <authorList>
            <consortium name="The Broad Institute Genomics Platform"/>
            <person name="Cuomo C."/>
            <person name="de Hoog S."/>
            <person name="Gorbushina A."/>
            <person name="Walker B."/>
            <person name="Young S.K."/>
            <person name="Zeng Q."/>
            <person name="Gargeya S."/>
            <person name="Fitzgerald M."/>
            <person name="Haas B."/>
            <person name="Abouelleil A."/>
            <person name="Allen A.W."/>
            <person name="Alvarado L."/>
            <person name="Arachchi H.M."/>
            <person name="Berlin A.M."/>
            <person name="Chapman S.B."/>
            <person name="Gainer-Dewar J."/>
            <person name="Goldberg J."/>
            <person name="Griggs A."/>
            <person name="Gujja S."/>
            <person name="Hansen M."/>
            <person name="Howarth C."/>
            <person name="Imamovic A."/>
            <person name="Ireland A."/>
            <person name="Larimer J."/>
            <person name="McCowan C."/>
            <person name="Murphy C."/>
            <person name="Pearson M."/>
            <person name="Poon T.W."/>
            <person name="Priest M."/>
            <person name="Roberts A."/>
            <person name="Saif S."/>
            <person name="Shea T."/>
            <person name="Sisk P."/>
            <person name="Sykes S."/>
            <person name="Wortman J."/>
            <person name="Nusbaum C."/>
            <person name="Birren B."/>
        </authorList>
    </citation>
    <scope>NUCLEOTIDE SEQUENCE [LARGE SCALE GENOMIC DNA]</scope>
    <source>
        <strain evidence="5 6">CBS 114405</strain>
    </source>
</reference>
<dbReference type="eggNOG" id="KOG4772">
    <property type="taxonomic scope" value="Eukaryota"/>
</dbReference>
<evidence type="ECO:0000313" key="6">
    <source>
        <dbReference type="Proteomes" id="UP000019473"/>
    </source>
</evidence>
<feature type="region of interest" description="Disordered" evidence="3">
    <location>
        <begin position="38"/>
        <end position="64"/>
    </location>
</feature>
<keyword evidence="6" id="KW-1185">Reference proteome</keyword>
<feature type="compositionally biased region" description="Low complexity" evidence="3">
    <location>
        <begin position="263"/>
        <end position="285"/>
    </location>
</feature>
<name>W9WAS5_9EURO</name>
<keyword evidence="2" id="KW-0819">tRNA processing</keyword>
<evidence type="ECO:0000259" key="4">
    <source>
        <dbReference type="Pfam" id="PF12928"/>
    </source>
</evidence>
<feature type="region of interest" description="Disordered" evidence="3">
    <location>
        <begin position="251"/>
        <end position="285"/>
    </location>
</feature>
<evidence type="ECO:0000313" key="5">
    <source>
        <dbReference type="EMBL" id="EXJ55659.1"/>
    </source>
</evidence>
<dbReference type="GO" id="GO:0000214">
    <property type="term" value="C:tRNA-intron endonuclease complex"/>
    <property type="evidence" value="ECO:0007669"/>
    <property type="project" value="TreeGrafter"/>
</dbReference>
<dbReference type="OrthoDB" id="408683at2759"/>
<feature type="compositionally biased region" description="Low complexity" evidence="3">
    <location>
        <begin position="351"/>
        <end position="362"/>
    </location>
</feature>
<feature type="domain" description="tRNA-splicing endonuclease subunit Sen54 N-terminal" evidence="4">
    <location>
        <begin position="72"/>
        <end position="157"/>
    </location>
</feature>
<dbReference type="GeneID" id="19183154"/>
<gene>
    <name evidence="5" type="ORF">A1O7_08588</name>
</gene>
<feature type="region of interest" description="Disordered" evidence="3">
    <location>
        <begin position="1"/>
        <end position="24"/>
    </location>
</feature>
<evidence type="ECO:0000256" key="3">
    <source>
        <dbReference type="SAM" id="MobiDB-lite"/>
    </source>
</evidence>
<comment type="similarity">
    <text evidence="1">Belongs to the SEN54 family.</text>
</comment>
<dbReference type="Pfam" id="PF12928">
    <property type="entry name" value="tRNA_int_end_N2"/>
    <property type="match status" value="1"/>
</dbReference>
<organism evidence="5 6">
    <name type="scientific">Cladophialophora yegresii CBS 114405</name>
    <dbReference type="NCBI Taxonomy" id="1182544"/>
    <lineage>
        <taxon>Eukaryota</taxon>
        <taxon>Fungi</taxon>
        <taxon>Dikarya</taxon>
        <taxon>Ascomycota</taxon>
        <taxon>Pezizomycotina</taxon>
        <taxon>Eurotiomycetes</taxon>
        <taxon>Chaetothyriomycetidae</taxon>
        <taxon>Chaetothyriales</taxon>
        <taxon>Herpotrichiellaceae</taxon>
        <taxon>Cladophialophora</taxon>
    </lineage>
</organism>
<protein>
    <recommendedName>
        <fullName evidence="4">tRNA-splicing endonuclease subunit Sen54 N-terminal domain-containing protein</fullName>
    </recommendedName>
</protein>
<feature type="region of interest" description="Disordered" evidence="3">
    <location>
        <begin position="347"/>
        <end position="382"/>
    </location>
</feature>
<dbReference type="AlphaFoldDB" id="W9WAS5"/>
<comment type="caution">
    <text evidence="5">The sequence shown here is derived from an EMBL/GenBank/DDBJ whole genome shotgun (WGS) entry which is preliminary data.</text>
</comment>
<sequence>MADADEDAIPRTSTTDADDLEDETQDFRFLTQITAVTRTGQTTIPKRGTKDFEPNPTRSQSSALDASRLAMHTALSSVRIHAGKPHVVGQYLPNEADWRWDEDATGTGARQGRCVVVPKFKSTHSKVMGVGDRNNWTWFLPEEALWLLERGNLDIRWPEPDAEGEDVPEEDQGREDENGKDVNLTHNGREPQLPQDGEQPGPKVGDLPMSVQGAYASLIGTGGLTLERYTVYAGLKRAGYIVHRAPTWHDADAAQPNGHNYESTSSLHTPSPSTTSSRSQSQSSLSRPYSAVANIASLIHRLVSYLLRPSPQRSESCSSLGPLVAPGLYRNYADIFRALALIPYHDGSGSGSSSSSHSTRGGPANETQSQPPQPPQPQPPYRIHFHVWKPAASGTFKKTSPPEPDYRICVIDARTTSAIPSLEEIGRLLDSQPDDFLSRDKASKLETRVKYGKRNVLLAVVDTGVVSYLRLSDACFGGEKLFEEKVRAGIKGARRPRGTGQGRRPGQTRQSLMQ</sequence>
<feature type="region of interest" description="Disordered" evidence="3">
    <location>
        <begin position="157"/>
        <end position="208"/>
    </location>
</feature>
<feature type="compositionally biased region" description="Low complexity" evidence="3">
    <location>
        <begin position="502"/>
        <end position="514"/>
    </location>
</feature>
<dbReference type="InterPro" id="IPR024336">
    <property type="entry name" value="tRNA_splic_suSen54_N"/>
</dbReference>
<evidence type="ECO:0000256" key="2">
    <source>
        <dbReference type="ARBA" id="ARBA00022694"/>
    </source>
</evidence>
<evidence type="ECO:0000256" key="1">
    <source>
        <dbReference type="ARBA" id="ARBA00005736"/>
    </source>
</evidence>
<dbReference type="InterPro" id="IPR024337">
    <property type="entry name" value="tRNA_splic_suSen54"/>
</dbReference>
<dbReference type="PANTHER" id="PTHR21027">
    <property type="entry name" value="TRNA-SPLICING ENDONUCLEASE SUBUNIT SEN54"/>
    <property type="match status" value="1"/>
</dbReference>
<accession>W9WAS5</accession>
<dbReference type="STRING" id="1182544.W9WAS5"/>
<dbReference type="HOGENOM" id="CLU_028449_2_0_1"/>
<dbReference type="VEuPathDB" id="FungiDB:A1O7_08588"/>
<feature type="compositionally biased region" description="Pro residues" evidence="3">
    <location>
        <begin position="371"/>
        <end position="380"/>
    </location>
</feature>
<feature type="region of interest" description="Disordered" evidence="3">
    <location>
        <begin position="492"/>
        <end position="514"/>
    </location>
</feature>
<proteinExistence type="inferred from homology"/>
<dbReference type="PANTHER" id="PTHR21027:SF1">
    <property type="entry name" value="TRNA-SPLICING ENDONUCLEASE SUBUNIT SEN54"/>
    <property type="match status" value="1"/>
</dbReference>
<dbReference type="Proteomes" id="UP000019473">
    <property type="component" value="Unassembled WGS sequence"/>
</dbReference>